<dbReference type="PANTHER" id="PTHR14057:SF47">
    <property type="entry name" value="HOMEOBOX PROTEIN ONECUT"/>
    <property type="match status" value="1"/>
</dbReference>
<feature type="compositionally biased region" description="Low complexity" evidence="8">
    <location>
        <begin position="271"/>
        <end position="294"/>
    </location>
</feature>
<dbReference type="PANTHER" id="PTHR14057">
    <property type="entry name" value="TRANSCRIPTION FACTOR ONECUT"/>
    <property type="match status" value="1"/>
</dbReference>
<evidence type="ECO:0000256" key="3">
    <source>
        <dbReference type="ARBA" id="ARBA00023015"/>
    </source>
</evidence>
<evidence type="ECO:0000259" key="9">
    <source>
        <dbReference type="PROSITE" id="PS51042"/>
    </source>
</evidence>
<feature type="non-terminal residue" evidence="10">
    <location>
        <position position="1"/>
    </location>
</feature>
<dbReference type="GO" id="GO:0005634">
    <property type="term" value="C:nucleus"/>
    <property type="evidence" value="ECO:0007669"/>
    <property type="project" value="UniProtKB-SubCell"/>
</dbReference>
<sequence length="378" mass="40527">MSDKFTHHYGHPGNGGFTLMHMQNASLGMNANQYQYDKLGSAMAAAGHHHHHHHHHVINTNGGIHSHSSAIPSPPYHSNGLHSPDKSLSPTNGYDYTLRQGSPQSPSSVNLHSPTSLMPALNGLPTSPPSSHMPSPPPAQVSSMSTVPITVSGVLTSVTAPQQLTQTHGTQHVKVATTLTAAPQPITVLHAVTPTPAAIAPTAQTVTIVQAATAGISNLATTIVSTPVAVVTTANALHQQQQQLNQIKQQHIVTIGTTAGHNGSKQPNIHSLSLNNISNNNQTQTQTSSSASNNGADDIEEINTKDLAQRISAELKRYSIPQAIFAQRVLCRSQGTLSDLLRNPKPWSKLKSGRETFRRMQKWLEEPEFQRMSALRLA</sequence>
<dbReference type="EMBL" id="CAJPVJ010031161">
    <property type="protein sequence ID" value="CAG2180297.1"/>
    <property type="molecule type" value="Genomic_DNA"/>
</dbReference>
<accession>A0A7R9QYJ6</accession>
<feature type="domain" description="CUT" evidence="9">
    <location>
        <begin position="293"/>
        <end position="378"/>
    </location>
</feature>
<name>A0A7R9QYJ6_9ACAR</name>
<proteinExistence type="inferred from homology"/>
<protein>
    <recommendedName>
        <fullName evidence="9">CUT domain-containing protein</fullName>
    </recommendedName>
</protein>
<keyword evidence="5" id="KW-0371">Homeobox</keyword>
<feature type="region of interest" description="Disordered" evidence="8">
    <location>
        <begin position="258"/>
        <end position="297"/>
    </location>
</feature>
<keyword evidence="11" id="KW-1185">Reference proteome</keyword>
<dbReference type="GO" id="GO:0000978">
    <property type="term" value="F:RNA polymerase II cis-regulatory region sequence-specific DNA binding"/>
    <property type="evidence" value="ECO:0007669"/>
    <property type="project" value="TreeGrafter"/>
</dbReference>
<feature type="compositionally biased region" description="Polar residues" evidence="8">
    <location>
        <begin position="86"/>
        <end position="116"/>
    </location>
</feature>
<reference evidence="10" key="1">
    <citation type="submission" date="2020-11" db="EMBL/GenBank/DDBJ databases">
        <authorList>
            <person name="Tran Van P."/>
        </authorList>
    </citation>
    <scope>NUCLEOTIDE SEQUENCE</scope>
</reference>
<dbReference type="Proteomes" id="UP000728032">
    <property type="component" value="Unassembled WGS sequence"/>
</dbReference>
<dbReference type="InterPro" id="IPR010982">
    <property type="entry name" value="Lambda_DNA-bd_dom_sf"/>
</dbReference>
<dbReference type="EMBL" id="OC945986">
    <property type="protein sequence ID" value="CAD7663160.1"/>
    <property type="molecule type" value="Genomic_DNA"/>
</dbReference>
<comment type="subcellular location">
    <subcellularLocation>
        <location evidence="1">Nucleus</location>
    </subcellularLocation>
</comment>
<evidence type="ECO:0000313" key="10">
    <source>
        <dbReference type="EMBL" id="CAD7663160.1"/>
    </source>
</evidence>
<evidence type="ECO:0000256" key="7">
    <source>
        <dbReference type="ARBA" id="ARBA00023242"/>
    </source>
</evidence>
<keyword evidence="7" id="KW-0539">Nucleus</keyword>
<organism evidence="10">
    <name type="scientific">Oppiella nova</name>
    <dbReference type="NCBI Taxonomy" id="334625"/>
    <lineage>
        <taxon>Eukaryota</taxon>
        <taxon>Metazoa</taxon>
        <taxon>Ecdysozoa</taxon>
        <taxon>Arthropoda</taxon>
        <taxon>Chelicerata</taxon>
        <taxon>Arachnida</taxon>
        <taxon>Acari</taxon>
        <taxon>Acariformes</taxon>
        <taxon>Sarcoptiformes</taxon>
        <taxon>Oribatida</taxon>
        <taxon>Brachypylina</taxon>
        <taxon>Oppioidea</taxon>
        <taxon>Oppiidae</taxon>
        <taxon>Oppiella</taxon>
    </lineage>
</organism>
<dbReference type="FunFam" id="1.10.260.40:FF:000005">
    <property type="entry name" value="One cut domain family member"/>
    <property type="match status" value="1"/>
</dbReference>
<keyword evidence="3" id="KW-0805">Transcription regulation</keyword>
<dbReference type="InterPro" id="IPR051649">
    <property type="entry name" value="CUT_Homeobox"/>
</dbReference>
<feature type="region of interest" description="Disordered" evidence="8">
    <location>
        <begin position="45"/>
        <end position="143"/>
    </location>
</feature>
<evidence type="ECO:0000256" key="6">
    <source>
        <dbReference type="ARBA" id="ARBA00023163"/>
    </source>
</evidence>
<feature type="compositionally biased region" description="Polar residues" evidence="8">
    <location>
        <begin position="258"/>
        <end position="270"/>
    </location>
</feature>
<keyword evidence="4" id="KW-0238">DNA-binding</keyword>
<comment type="similarity">
    <text evidence="2">Belongs to the CUT homeobox family.</text>
</comment>
<evidence type="ECO:0000313" key="11">
    <source>
        <dbReference type="Proteomes" id="UP000728032"/>
    </source>
</evidence>
<gene>
    <name evidence="10" type="ORF">ONB1V03_LOCUS19720</name>
</gene>
<dbReference type="Gene3D" id="1.10.260.40">
    <property type="entry name" value="lambda repressor-like DNA-binding domains"/>
    <property type="match status" value="1"/>
</dbReference>
<evidence type="ECO:0000256" key="5">
    <source>
        <dbReference type="ARBA" id="ARBA00023155"/>
    </source>
</evidence>
<dbReference type="AlphaFoldDB" id="A0A7R9QYJ6"/>
<dbReference type="InterPro" id="IPR003350">
    <property type="entry name" value="CUT_dom"/>
</dbReference>
<keyword evidence="6" id="KW-0804">Transcription</keyword>
<dbReference type="GO" id="GO:0000981">
    <property type="term" value="F:DNA-binding transcription factor activity, RNA polymerase II-specific"/>
    <property type="evidence" value="ECO:0007669"/>
    <property type="project" value="TreeGrafter"/>
</dbReference>
<evidence type="ECO:0000256" key="4">
    <source>
        <dbReference type="ARBA" id="ARBA00023125"/>
    </source>
</evidence>
<dbReference type="PROSITE" id="PS51042">
    <property type="entry name" value="CUT"/>
    <property type="match status" value="1"/>
</dbReference>
<dbReference type="SMART" id="SM01109">
    <property type="entry name" value="CUT"/>
    <property type="match status" value="1"/>
</dbReference>
<evidence type="ECO:0000256" key="8">
    <source>
        <dbReference type="SAM" id="MobiDB-lite"/>
    </source>
</evidence>
<evidence type="ECO:0000256" key="2">
    <source>
        <dbReference type="ARBA" id="ARBA00008190"/>
    </source>
</evidence>
<dbReference type="OrthoDB" id="10068888at2759"/>
<feature type="compositionally biased region" description="Basic residues" evidence="8">
    <location>
        <begin position="47"/>
        <end position="57"/>
    </location>
</feature>
<dbReference type="SUPFAM" id="SSF47413">
    <property type="entry name" value="lambda repressor-like DNA-binding domains"/>
    <property type="match status" value="1"/>
</dbReference>
<evidence type="ECO:0000256" key="1">
    <source>
        <dbReference type="ARBA" id="ARBA00004123"/>
    </source>
</evidence>
<dbReference type="Pfam" id="PF02376">
    <property type="entry name" value="CUT"/>
    <property type="match status" value="1"/>
</dbReference>